<dbReference type="Gene3D" id="3.10.450.50">
    <property type="match status" value="1"/>
</dbReference>
<evidence type="ECO:0000259" key="2">
    <source>
        <dbReference type="Pfam" id="PF13577"/>
    </source>
</evidence>
<dbReference type="EMBL" id="JBBYHV010000002">
    <property type="protein sequence ID" value="MEL1251497.1"/>
    <property type="molecule type" value="Genomic_DNA"/>
</dbReference>
<feature type="compositionally biased region" description="Basic and acidic residues" evidence="1">
    <location>
        <begin position="160"/>
        <end position="177"/>
    </location>
</feature>
<accession>A0ABU9IIG7</accession>
<dbReference type="SUPFAM" id="SSF54427">
    <property type="entry name" value="NTF2-like"/>
    <property type="match status" value="1"/>
</dbReference>
<evidence type="ECO:0000313" key="4">
    <source>
        <dbReference type="Proteomes" id="UP001497045"/>
    </source>
</evidence>
<dbReference type="Proteomes" id="UP001497045">
    <property type="component" value="Unassembled WGS sequence"/>
</dbReference>
<dbReference type="RefSeq" id="WP_341674048.1">
    <property type="nucleotide sequence ID" value="NZ_JBBYHV010000002.1"/>
</dbReference>
<sequence>MPKYPATYAQDRAEIEDLMARYLLAMDWNDFDMYAETFTEDGTLDYAGGQTVGRENIRAEAKEFKERVGTIFKDIDGNPAILRHILCHSVIRVEGDKAWHTGFWFETANDGPKVPSQGSPDGLRKTPTMGSFGTYEDEIVRVDGEWKFKYRNIRNEFLHGRASRPENPVRELDRAAEGSRSFSPV</sequence>
<dbReference type="Pfam" id="PF13577">
    <property type="entry name" value="SnoaL_4"/>
    <property type="match status" value="1"/>
</dbReference>
<comment type="caution">
    <text evidence="3">The sequence shown here is derived from an EMBL/GenBank/DDBJ whole genome shotgun (WGS) entry which is preliminary data.</text>
</comment>
<dbReference type="InterPro" id="IPR032710">
    <property type="entry name" value="NTF2-like_dom_sf"/>
</dbReference>
<dbReference type="InterPro" id="IPR037401">
    <property type="entry name" value="SnoaL-like"/>
</dbReference>
<proteinExistence type="predicted"/>
<feature type="domain" description="SnoaL-like" evidence="2">
    <location>
        <begin position="9"/>
        <end position="151"/>
    </location>
</feature>
<organism evidence="3 4">
    <name type="scientific">Aurantiacibacter gilvus</name>
    <dbReference type="NCBI Taxonomy" id="3139141"/>
    <lineage>
        <taxon>Bacteria</taxon>
        <taxon>Pseudomonadati</taxon>
        <taxon>Pseudomonadota</taxon>
        <taxon>Alphaproteobacteria</taxon>
        <taxon>Sphingomonadales</taxon>
        <taxon>Erythrobacteraceae</taxon>
        <taxon>Aurantiacibacter</taxon>
    </lineage>
</organism>
<reference evidence="3 4" key="1">
    <citation type="submission" date="2024-04" db="EMBL/GenBank/DDBJ databases">
        <title>Aurantiacibacter sp. DGU6 16S ribosomal RNA gene Genome sequencing and assembly.</title>
        <authorList>
            <person name="Park S."/>
        </authorList>
    </citation>
    <scope>NUCLEOTIDE SEQUENCE [LARGE SCALE GENOMIC DNA]</scope>
    <source>
        <strain evidence="3 4">DGU6</strain>
    </source>
</reference>
<gene>
    <name evidence="3" type="ORF">AAEO60_12545</name>
</gene>
<keyword evidence="4" id="KW-1185">Reference proteome</keyword>
<feature type="region of interest" description="Disordered" evidence="1">
    <location>
        <begin position="160"/>
        <end position="185"/>
    </location>
</feature>
<protein>
    <submittedName>
        <fullName evidence="3">Nuclear transport factor 2 family protein</fullName>
    </submittedName>
</protein>
<evidence type="ECO:0000256" key="1">
    <source>
        <dbReference type="SAM" id="MobiDB-lite"/>
    </source>
</evidence>
<name>A0ABU9IIG7_9SPHN</name>
<evidence type="ECO:0000313" key="3">
    <source>
        <dbReference type="EMBL" id="MEL1251497.1"/>
    </source>
</evidence>